<comment type="caution">
    <text evidence="1">The sequence shown here is derived from an EMBL/GenBank/DDBJ whole genome shotgun (WGS) entry which is preliminary data.</text>
</comment>
<reference evidence="1" key="1">
    <citation type="journal article" date="2014" name="Front. Microbiol.">
        <title>High frequency of phylogenetically diverse reductive dehalogenase-homologous genes in deep subseafloor sedimentary metagenomes.</title>
        <authorList>
            <person name="Kawai M."/>
            <person name="Futagami T."/>
            <person name="Toyoda A."/>
            <person name="Takaki Y."/>
            <person name="Nishi S."/>
            <person name="Hori S."/>
            <person name="Arai W."/>
            <person name="Tsubouchi T."/>
            <person name="Morono Y."/>
            <person name="Uchiyama I."/>
            <person name="Ito T."/>
            <person name="Fujiyama A."/>
            <person name="Inagaki F."/>
            <person name="Takami H."/>
        </authorList>
    </citation>
    <scope>NUCLEOTIDE SEQUENCE</scope>
    <source>
        <strain evidence="1">Expedition CK06-06</strain>
    </source>
</reference>
<evidence type="ECO:0000313" key="1">
    <source>
        <dbReference type="EMBL" id="GAH80860.1"/>
    </source>
</evidence>
<gene>
    <name evidence="1" type="ORF">S03H2_64714</name>
</gene>
<accession>X1JH58</accession>
<protein>
    <submittedName>
        <fullName evidence="1">Uncharacterized protein</fullName>
    </submittedName>
</protein>
<dbReference type="EMBL" id="BARU01042069">
    <property type="protein sequence ID" value="GAH80860.1"/>
    <property type="molecule type" value="Genomic_DNA"/>
</dbReference>
<dbReference type="AlphaFoldDB" id="X1JH58"/>
<sequence length="213" mass="24918">KVLEMKYVAIDMLKGMEVIKRRWDLPVPQDSKSVIAYYTDQILKQLKIGGAFASFYPVIKKYVVEKLFTEKVNLEDPRVLYKLSSPDVQGKLINLFVNAFRDMTFTEREPERKDTIKLSDTRPFVWSKLVYPANRCIFNYVPCDNDFEVDFTKFLDGVEDVGAFCKIVPKIGFFVEYKDSKDNLRLYYPDFVVTNDQSERLIIETKGREDVDV</sequence>
<feature type="non-terminal residue" evidence="1">
    <location>
        <position position="1"/>
    </location>
</feature>
<name>X1JH58_9ZZZZ</name>
<proteinExistence type="predicted"/>
<feature type="non-terminal residue" evidence="1">
    <location>
        <position position="213"/>
    </location>
</feature>
<organism evidence="1">
    <name type="scientific">marine sediment metagenome</name>
    <dbReference type="NCBI Taxonomy" id="412755"/>
    <lineage>
        <taxon>unclassified sequences</taxon>
        <taxon>metagenomes</taxon>
        <taxon>ecological metagenomes</taxon>
    </lineage>
</organism>